<feature type="active site" description="Proton acceptor" evidence="4">
    <location>
        <position position="37"/>
    </location>
</feature>
<feature type="site" description="Important for catalytic activity, responsible for pKa modulation of the active site Glu and correct orientation of both the proton donor and substrate" evidence="5">
    <location>
        <position position="156"/>
    </location>
</feature>
<organism evidence="9 10">
    <name type="scientific">Phytophthora lilii</name>
    <dbReference type="NCBI Taxonomy" id="2077276"/>
    <lineage>
        <taxon>Eukaryota</taxon>
        <taxon>Sar</taxon>
        <taxon>Stramenopiles</taxon>
        <taxon>Oomycota</taxon>
        <taxon>Peronosporomycetes</taxon>
        <taxon>Peronosporales</taxon>
        <taxon>Peronosporaceae</taxon>
        <taxon>Phytophthora</taxon>
    </lineage>
</organism>
<gene>
    <name evidence="9" type="ORF">Plil01_001207000</name>
</gene>
<keyword evidence="2 6" id="KW-0378">Hydrolase</keyword>
<evidence type="ECO:0000256" key="4">
    <source>
        <dbReference type="PIRSR" id="PIRSR606710-1"/>
    </source>
</evidence>
<dbReference type="GO" id="GO:0004553">
    <property type="term" value="F:hydrolase activity, hydrolyzing O-glycosyl compounds"/>
    <property type="evidence" value="ECO:0007669"/>
    <property type="project" value="InterPro"/>
</dbReference>
<keyword evidence="3 6" id="KW-0326">Glycosidase</keyword>
<evidence type="ECO:0000256" key="6">
    <source>
        <dbReference type="RuleBase" id="RU361187"/>
    </source>
</evidence>
<dbReference type="Pfam" id="PF13460">
    <property type="entry name" value="NAD_binding_10"/>
    <property type="match status" value="1"/>
</dbReference>
<comment type="caution">
    <text evidence="9">The sequence shown here is derived from an EMBL/GenBank/DDBJ whole genome shotgun (WGS) entry which is preliminary data.</text>
</comment>
<dbReference type="SUPFAM" id="SSF51735">
    <property type="entry name" value="NAD(P)-binding Rossmann-fold domains"/>
    <property type="match status" value="1"/>
</dbReference>
<dbReference type="InterPro" id="IPR006710">
    <property type="entry name" value="Glyco_hydro_43"/>
</dbReference>
<dbReference type="OrthoDB" id="153639at2759"/>
<dbReference type="Proteomes" id="UP001165083">
    <property type="component" value="Unassembled WGS sequence"/>
</dbReference>
<evidence type="ECO:0000313" key="9">
    <source>
        <dbReference type="EMBL" id="GMF28602.1"/>
    </source>
</evidence>
<accession>A0A9W6WV28</accession>
<evidence type="ECO:0000313" key="10">
    <source>
        <dbReference type="Proteomes" id="UP001165083"/>
    </source>
</evidence>
<evidence type="ECO:0000256" key="1">
    <source>
        <dbReference type="ARBA" id="ARBA00009865"/>
    </source>
</evidence>
<dbReference type="Gene3D" id="2.115.10.20">
    <property type="entry name" value="Glycosyl hydrolase domain, family 43"/>
    <property type="match status" value="1"/>
</dbReference>
<name>A0A9W6WV28_9STRA</name>
<reference evidence="9" key="1">
    <citation type="submission" date="2023-04" db="EMBL/GenBank/DDBJ databases">
        <title>Phytophthora lilii NBRC 32176.</title>
        <authorList>
            <person name="Ichikawa N."/>
            <person name="Sato H."/>
            <person name="Tonouchi N."/>
        </authorList>
    </citation>
    <scope>NUCLEOTIDE SEQUENCE</scope>
    <source>
        <strain evidence="9">NBRC 32176</strain>
    </source>
</reference>
<feature type="signal peptide" evidence="7">
    <location>
        <begin position="1"/>
        <end position="23"/>
    </location>
</feature>
<protein>
    <submittedName>
        <fullName evidence="9">Unnamed protein product</fullName>
    </submittedName>
</protein>
<dbReference type="GO" id="GO:0005975">
    <property type="term" value="P:carbohydrate metabolic process"/>
    <property type="evidence" value="ECO:0007669"/>
    <property type="project" value="InterPro"/>
</dbReference>
<proteinExistence type="inferred from homology"/>
<feature type="chain" id="PRO_5040933463" evidence="7">
    <location>
        <begin position="24"/>
        <end position="490"/>
    </location>
</feature>
<dbReference type="EMBL" id="BSXW01000723">
    <property type="protein sequence ID" value="GMF28602.1"/>
    <property type="molecule type" value="Genomic_DNA"/>
</dbReference>
<dbReference type="InterPro" id="IPR023296">
    <property type="entry name" value="Glyco_hydro_beta-prop_sf"/>
</dbReference>
<dbReference type="InterPro" id="IPR016040">
    <property type="entry name" value="NAD(P)-bd_dom"/>
</dbReference>
<evidence type="ECO:0000256" key="2">
    <source>
        <dbReference type="ARBA" id="ARBA00022801"/>
    </source>
</evidence>
<feature type="domain" description="NAD(P)-binding" evidence="8">
    <location>
        <begin position="259"/>
        <end position="323"/>
    </location>
</feature>
<dbReference type="AlphaFoldDB" id="A0A9W6WV28"/>
<dbReference type="InterPro" id="IPR036291">
    <property type="entry name" value="NAD(P)-bd_dom_sf"/>
</dbReference>
<evidence type="ECO:0000256" key="7">
    <source>
        <dbReference type="SAM" id="SignalP"/>
    </source>
</evidence>
<keyword evidence="7" id="KW-0732">Signal</keyword>
<comment type="similarity">
    <text evidence="1 6">Belongs to the glycosyl hydrolase 43 family.</text>
</comment>
<evidence type="ECO:0000256" key="3">
    <source>
        <dbReference type="ARBA" id="ARBA00023295"/>
    </source>
</evidence>
<sequence length="490" mass="54327">MVKFFPVAALGLSLLDVVAGAYANPGPCSGVCVNTHDPSIIRRDDGTYFRFSTGGGIAVHSAPDLTGPWEYKGAVLPDGTSIKLWDGKMDAWAPDVHRVGDTYYLYYSAVRAVAFDGHNLAAVGVATSSTMDIGSWKDLGTTGVQSNDSSEYNAIDPDLFVEDGRSYMVFGSYEDGIFQVVMNDPPTSAAPNTYAKLAYEPSGIHSQEGANMFRYGDYNYLFYSNGVCCGFDTKKAGEDLRRSHLRSHPVLPISTWLIGDGRRNQAKNVIRAAKETGVKRVCYTSFVGAGSDKPNDQVPFLPRDHHFIEHEIYASGLDYNIQRNWLYQNNIPQFFAQSWHFTEDRWLVNSHGVPGAYVAREDCGRVFGALLLGKQEKNTVVDVTGPEPVLDKDIFDWMNSISGYKAEFVDMPDEELRAYWLGRGLPTDVYGDFSKVPMKLCIGDLLCCGETLANGSMNKVTDTVERLTGRKPLGYKENLLQYKEIFPKNQ</sequence>
<feature type="active site" description="Proton donor" evidence="4">
    <location>
        <position position="208"/>
    </location>
</feature>
<evidence type="ECO:0000259" key="8">
    <source>
        <dbReference type="Pfam" id="PF13460"/>
    </source>
</evidence>
<dbReference type="Gene3D" id="3.90.25.10">
    <property type="entry name" value="UDP-galactose 4-epimerase, domain 1"/>
    <property type="match status" value="1"/>
</dbReference>
<dbReference type="PANTHER" id="PTHR43162">
    <property type="match status" value="1"/>
</dbReference>
<evidence type="ECO:0000256" key="5">
    <source>
        <dbReference type="PIRSR" id="PIRSR606710-2"/>
    </source>
</evidence>
<keyword evidence="10" id="KW-1185">Reference proteome</keyword>
<dbReference type="InterPro" id="IPR051604">
    <property type="entry name" value="Ergot_Alk_Oxidoreductase"/>
</dbReference>
<dbReference type="PANTHER" id="PTHR43162:SF1">
    <property type="entry name" value="PRESTALK A DIFFERENTIATION PROTEIN A"/>
    <property type="match status" value="1"/>
</dbReference>
<dbReference type="SUPFAM" id="SSF75005">
    <property type="entry name" value="Arabinanase/levansucrase/invertase"/>
    <property type="match status" value="1"/>
</dbReference>
<dbReference type="Pfam" id="PF04616">
    <property type="entry name" value="Glyco_hydro_43"/>
    <property type="match status" value="1"/>
</dbReference>
<dbReference type="Gene3D" id="3.40.50.720">
    <property type="entry name" value="NAD(P)-binding Rossmann-like Domain"/>
    <property type="match status" value="1"/>
</dbReference>